<evidence type="ECO:0000256" key="11">
    <source>
        <dbReference type="ARBA" id="ARBA00023242"/>
    </source>
</evidence>
<dbReference type="Gene3D" id="3.30.160.60">
    <property type="entry name" value="Classic Zinc Finger"/>
    <property type="match status" value="5"/>
</dbReference>
<dbReference type="FunFam" id="3.30.160.60:FF:000100">
    <property type="entry name" value="Zinc finger 45-like"/>
    <property type="match status" value="1"/>
</dbReference>
<dbReference type="InterPro" id="IPR036236">
    <property type="entry name" value="Znf_C2H2_sf"/>
</dbReference>
<organism evidence="15 16">
    <name type="scientific">Gopherus agassizii</name>
    <name type="common">Agassiz's desert tortoise</name>
    <dbReference type="NCBI Taxonomy" id="38772"/>
    <lineage>
        <taxon>Eukaryota</taxon>
        <taxon>Metazoa</taxon>
        <taxon>Chordata</taxon>
        <taxon>Craniata</taxon>
        <taxon>Vertebrata</taxon>
        <taxon>Euteleostomi</taxon>
        <taxon>Archelosauria</taxon>
        <taxon>Testudinata</taxon>
        <taxon>Testudines</taxon>
        <taxon>Cryptodira</taxon>
        <taxon>Durocryptodira</taxon>
        <taxon>Testudinoidea</taxon>
        <taxon>Testudinidae</taxon>
        <taxon>Gopherus</taxon>
    </lineage>
</organism>
<protein>
    <recommendedName>
        <fullName evidence="14">C2H2-type domain-containing protein</fullName>
    </recommendedName>
</protein>
<reference evidence="15" key="2">
    <citation type="submission" date="2025-08" db="UniProtKB">
        <authorList>
            <consortium name="Ensembl"/>
        </authorList>
    </citation>
    <scope>IDENTIFICATION</scope>
</reference>
<keyword evidence="16" id="KW-1185">Reference proteome</keyword>
<dbReference type="SUPFAM" id="SSF57667">
    <property type="entry name" value="beta-beta-alpha zinc fingers"/>
    <property type="match status" value="2"/>
</dbReference>
<dbReference type="Pfam" id="PF00096">
    <property type="entry name" value="zf-C2H2"/>
    <property type="match status" value="4"/>
</dbReference>
<dbReference type="GO" id="GO:0000978">
    <property type="term" value="F:RNA polymerase II cis-regulatory region sequence-specific DNA binding"/>
    <property type="evidence" value="ECO:0007669"/>
    <property type="project" value="TreeGrafter"/>
</dbReference>
<evidence type="ECO:0000256" key="4">
    <source>
        <dbReference type="ARBA" id="ARBA00022723"/>
    </source>
</evidence>
<dbReference type="InterPro" id="IPR013087">
    <property type="entry name" value="Znf_C2H2_type"/>
</dbReference>
<dbReference type="PROSITE" id="PS50157">
    <property type="entry name" value="ZINC_FINGER_C2H2_2"/>
    <property type="match status" value="4"/>
</dbReference>
<keyword evidence="6 12" id="KW-0863">Zinc-finger</keyword>
<keyword evidence="4" id="KW-0479">Metal-binding</keyword>
<sequence>LDADQNQSLPLSSGEGLGENQLQIGLISPTHFGLFIPFSIPLSEISFLSGAGSDLCLDSLCLPSGDGMVSDNEEEKPQQEDAEQVEAHGTLSGRSKGNVSGIYHISSERINSEDTRYTCHECGKCFNWKTPHTCSVCGKSFNHSNLITHRRIHTGETPYTCSECGKGFNQRSNLITHQRIHTGKTPYTCSECGKSFKQRSDLTTHWRIHTGETPYTCSECGKGFSEYSNLIRHRRIHTREKPYTCTECGKSFKQQAPTHALSEGKASISSHTLSNIREST</sequence>
<feature type="region of interest" description="Disordered" evidence="13">
    <location>
        <begin position="259"/>
        <end position="280"/>
    </location>
</feature>
<dbReference type="FunFam" id="3.30.160.60:FF:000912">
    <property type="entry name" value="Zinc finger protein 660"/>
    <property type="match status" value="1"/>
</dbReference>
<evidence type="ECO:0000256" key="5">
    <source>
        <dbReference type="ARBA" id="ARBA00022737"/>
    </source>
</evidence>
<dbReference type="Ensembl" id="ENSGAGT00000028764.1">
    <property type="protein sequence ID" value="ENSGAGP00000025268.1"/>
    <property type="gene ID" value="ENSGAGG00000018474.1"/>
</dbReference>
<dbReference type="PANTHER" id="PTHR23226:SF397">
    <property type="entry name" value="C2H2-TYPE DOMAIN-CONTAINING PROTEIN"/>
    <property type="match status" value="1"/>
</dbReference>
<name>A0A452IBZ9_9SAUR</name>
<dbReference type="FunFam" id="3.30.160.60:FF:003095">
    <property type="match status" value="1"/>
</dbReference>
<reference evidence="15" key="3">
    <citation type="submission" date="2025-09" db="UniProtKB">
        <authorList>
            <consortium name="Ensembl"/>
        </authorList>
    </citation>
    <scope>IDENTIFICATION</scope>
</reference>
<evidence type="ECO:0000256" key="6">
    <source>
        <dbReference type="ARBA" id="ARBA00022771"/>
    </source>
</evidence>
<comment type="similarity">
    <text evidence="3">Belongs to the krueppel C2H2-type zinc-finger protein family.</text>
</comment>
<dbReference type="FunFam" id="3.30.160.60:FF:000340">
    <property type="entry name" value="zinc finger protein 473 isoform X1"/>
    <property type="match status" value="1"/>
</dbReference>
<feature type="domain" description="C2H2-type" evidence="14">
    <location>
        <begin position="215"/>
        <end position="242"/>
    </location>
</feature>
<dbReference type="GO" id="GO:0000981">
    <property type="term" value="F:DNA-binding transcription factor activity, RNA polymerase II-specific"/>
    <property type="evidence" value="ECO:0007669"/>
    <property type="project" value="TreeGrafter"/>
</dbReference>
<reference evidence="16" key="1">
    <citation type="journal article" date="2017" name="PLoS ONE">
        <title>The Agassiz's desert tortoise genome provides a resource for the conservation of a threatened species.</title>
        <authorList>
            <person name="Tollis M."/>
            <person name="DeNardo D.F."/>
            <person name="Cornelius J.A."/>
            <person name="Dolby G.A."/>
            <person name="Edwards T."/>
            <person name="Henen B.T."/>
            <person name="Karl A.E."/>
            <person name="Murphy R.W."/>
            <person name="Kusumi K."/>
        </authorList>
    </citation>
    <scope>NUCLEOTIDE SEQUENCE [LARGE SCALE GENOMIC DNA]</scope>
</reference>
<evidence type="ECO:0000256" key="10">
    <source>
        <dbReference type="ARBA" id="ARBA00023163"/>
    </source>
</evidence>
<keyword evidence="5" id="KW-0677">Repeat</keyword>
<dbReference type="SMART" id="SM00355">
    <property type="entry name" value="ZnF_C2H2"/>
    <property type="match status" value="4"/>
</dbReference>
<dbReference type="Proteomes" id="UP000291020">
    <property type="component" value="Unassembled WGS sequence"/>
</dbReference>
<dbReference type="PROSITE" id="PS00028">
    <property type="entry name" value="ZINC_FINGER_C2H2_1"/>
    <property type="match status" value="3"/>
</dbReference>
<keyword evidence="11" id="KW-0539">Nucleus</keyword>
<comment type="subcellular location">
    <subcellularLocation>
        <location evidence="2">Nucleus</location>
    </subcellularLocation>
</comment>
<dbReference type="AlphaFoldDB" id="A0A452IBZ9"/>
<dbReference type="PANTHER" id="PTHR23226">
    <property type="entry name" value="ZINC FINGER AND SCAN DOMAIN-CONTAINING"/>
    <property type="match status" value="1"/>
</dbReference>
<feature type="region of interest" description="Disordered" evidence="13">
    <location>
        <begin position="67"/>
        <end position="95"/>
    </location>
</feature>
<evidence type="ECO:0000256" key="13">
    <source>
        <dbReference type="SAM" id="MobiDB-lite"/>
    </source>
</evidence>
<accession>A0A452IBZ9</accession>
<evidence type="ECO:0000256" key="2">
    <source>
        <dbReference type="ARBA" id="ARBA00004123"/>
    </source>
</evidence>
<keyword evidence="10" id="KW-0804">Transcription</keyword>
<keyword evidence="8" id="KW-0805">Transcription regulation</keyword>
<evidence type="ECO:0000313" key="15">
    <source>
        <dbReference type="Ensembl" id="ENSGAGP00000025268.1"/>
    </source>
</evidence>
<evidence type="ECO:0000259" key="14">
    <source>
        <dbReference type="PROSITE" id="PS50157"/>
    </source>
</evidence>
<evidence type="ECO:0000256" key="3">
    <source>
        <dbReference type="ARBA" id="ARBA00006991"/>
    </source>
</evidence>
<evidence type="ECO:0000256" key="9">
    <source>
        <dbReference type="ARBA" id="ARBA00023125"/>
    </source>
</evidence>
<evidence type="ECO:0000256" key="7">
    <source>
        <dbReference type="ARBA" id="ARBA00022833"/>
    </source>
</evidence>
<feature type="domain" description="C2H2-type" evidence="14">
    <location>
        <begin position="159"/>
        <end position="186"/>
    </location>
</feature>
<evidence type="ECO:0000256" key="8">
    <source>
        <dbReference type="ARBA" id="ARBA00023015"/>
    </source>
</evidence>
<evidence type="ECO:0000256" key="12">
    <source>
        <dbReference type="PROSITE-ProRule" id="PRU00042"/>
    </source>
</evidence>
<keyword evidence="9" id="KW-0238">DNA-binding</keyword>
<evidence type="ECO:0000313" key="16">
    <source>
        <dbReference type="Proteomes" id="UP000291020"/>
    </source>
</evidence>
<comment type="function">
    <text evidence="1">May be involved in transcriptional regulation.</text>
</comment>
<dbReference type="FunFam" id="3.30.160.60:FF:000478">
    <property type="entry name" value="Zinc finger protein 133"/>
    <property type="match status" value="1"/>
</dbReference>
<proteinExistence type="inferred from homology"/>
<feature type="domain" description="C2H2-type" evidence="14">
    <location>
        <begin position="187"/>
        <end position="214"/>
    </location>
</feature>
<keyword evidence="7" id="KW-0862">Zinc</keyword>
<dbReference type="GO" id="GO:0005634">
    <property type="term" value="C:nucleus"/>
    <property type="evidence" value="ECO:0007669"/>
    <property type="project" value="UniProtKB-SubCell"/>
</dbReference>
<feature type="compositionally biased region" description="Polar residues" evidence="13">
    <location>
        <begin position="267"/>
        <end position="280"/>
    </location>
</feature>
<feature type="domain" description="C2H2-type" evidence="14">
    <location>
        <begin position="132"/>
        <end position="158"/>
    </location>
</feature>
<evidence type="ECO:0000256" key="1">
    <source>
        <dbReference type="ARBA" id="ARBA00003767"/>
    </source>
</evidence>
<dbReference type="GO" id="GO:0008270">
    <property type="term" value="F:zinc ion binding"/>
    <property type="evidence" value="ECO:0007669"/>
    <property type="project" value="UniProtKB-KW"/>
</dbReference>